<dbReference type="EMBL" id="JAPWGY010000004">
    <property type="protein sequence ID" value="MCZ4281674.1"/>
    <property type="molecule type" value="Genomic_DNA"/>
</dbReference>
<dbReference type="RefSeq" id="WP_269423837.1">
    <property type="nucleotide sequence ID" value="NZ_JAPWGY010000004.1"/>
</dbReference>
<reference evidence="1" key="1">
    <citation type="submission" date="2022-12" db="EMBL/GenBank/DDBJ databases">
        <title>Bacterial isolates from different developmental stages of Nematostella vectensis.</title>
        <authorList>
            <person name="Fraune S."/>
        </authorList>
    </citation>
    <scope>NUCLEOTIDE SEQUENCE</scope>
    <source>
        <strain evidence="1">G21630-S1</strain>
    </source>
</reference>
<evidence type="ECO:0000313" key="2">
    <source>
        <dbReference type="Proteomes" id="UP001069802"/>
    </source>
</evidence>
<dbReference type="Gene3D" id="3.40.50.10400">
    <property type="entry name" value="Hypothetical protein PA1492"/>
    <property type="match status" value="1"/>
</dbReference>
<organism evidence="1 2">
    <name type="scientific">Kiloniella laminariae</name>
    <dbReference type="NCBI Taxonomy" id="454162"/>
    <lineage>
        <taxon>Bacteria</taxon>
        <taxon>Pseudomonadati</taxon>
        <taxon>Pseudomonadota</taxon>
        <taxon>Alphaproteobacteria</taxon>
        <taxon>Rhodospirillales</taxon>
        <taxon>Kiloniellaceae</taxon>
        <taxon>Kiloniella</taxon>
    </lineage>
</organism>
<dbReference type="SUPFAM" id="SSF52309">
    <property type="entry name" value="N-(deoxy)ribosyltransferase-like"/>
    <property type="match status" value="1"/>
</dbReference>
<dbReference type="Proteomes" id="UP001069802">
    <property type="component" value="Unassembled WGS sequence"/>
</dbReference>
<comment type="caution">
    <text evidence="1">The sequence shown here is derived from an EMBL/GenBank/DDBJ whole genome shotgun (WGS) entry which is preliminary data.</text>
</comment>
<protein>
    <submittedName>
        <fullName evidence="1">DUF4406 domain-containing protein</fullName>
    </submittedName>
</protein>
<dbReference type="Pfam" id="PF14359">
    <property type="entry name" value="DUF4406"/>
    <property type="match status" value="1"/>
</dbReference>
<proteinExistence type="predicted"/>
<accession>A0ABT4LKN8</accession>
<dbReference type="InterPro" id="IPR025518">
    <property type="entry name" value="DUF4406"/>
</dbReference>
<name>A0ABT4LKN8_9PROT</name>
<sequence>MRVYIAGPITDMPDQNRDAFLQEEYRQTQQGHAVMNPARLPVGFEESHYMDICLAMVRSCERIVMLPGWENSAGAIVESLLAGKLGLEVVPSELFTEKGHD</sequence>
<evidence type="ECO:0000313" key="1">
    <source>
        <dbReference type="EMBL" id="MCZ4281674.1"/>
    </source>
</evidence>
<gene>
    <name evidence="1" type="ORF">O4H49_12865</name>
</gene>
<keyword evidence="2" id="KW-1185">Reference proteome</keyword>